<dbReference type="InterPro" id="IPR029058">
    <property type="entry name" value="AB_hydrolase_fold"/>
</dbReference>
<dbReference type="GO" id="GO:0016787">
    <property type="term" value="F:hydrolase activity"/>
    <property type="evidence" value="ECO:0007669"/>
    <property type="project" value="UniProtKB-KW"/>
</dbReference>
<sequence>MSKHALISLGVALAMFTMGTTAPSAQQMDGSMFRAIGDGDWYHPVEPDNWVYLGGEEDEIMEVLTRIEQAEGVRANPEQPDTIRAFRPGNWVYEFSAAGDQAMAEGRYRAAITYYHTAAAPHSNQPGMAEALENARAAYARAMEGVATYEEIQLDRDGHSFTAHLHLPAGAGPFPVLVFSNGSDMSSVLAMTYFTEHLMPKGIAYLSIDMPGLGRSGAFDMADGQSEKLHLAAIDWAKSDPRLQNNNIFAQGVSFGGHSAARLWALHPELDLAGVIYTCGPLHAPFLASAEVYAQLPQFTTDGLKTRIGLPLDASWETFADKVRVFAVGKSGAFEGDPITTPLFAVTTHNDPVAPLAEMSKLTERGTDVDTLVFHEEGHCPEHKYREPVIAAWIASKVRP</sequence>
<name>A0A132BS45_9RHOB</name>
<accession>A0A132BS45</accession>
<organism evidence="3 4">
    <name type="scientific">Tritonibacter horizontis</name>
    <dbReference type="NCBI Taxonomy" id="1768241"/>
    <lineage>
        <taxon>Bacteria</taxon>
        <taxon>Pseudomonadati</taxon>
        <taxon>Pseudomonadota</taxon>
        <taxon>Alphaproteobacteria</taxon>
        <taxon>Rhodobacterales</taxon>
        <taxon>Paracoccaceae</taxon>
        <taxon>Tritonibacter</taxon>
    </lineage>
</organism>
<gene>
    <name evidence="3" type="primary">frsA</name>
    <name evidence="3" type="ORF">TRIHO_39690</name>
</gene>
<dbReference type="Gene3D" id="3.40.50.1820">
    <property type="entry name" value="alpha/beta hydrolase"/>
    <property type="match status" value="1"/>
</dbReference>
<keyword evidence="1" id="KW-0378">Hydrolase</keyword>
<dbReference type="Proteomes" id="UP000068382">
    <property type="component" value="Unassembled WGS sequence"/>
</dbReference>
<dbReference type="PANTHER" id="PTHR22946">
    <property type="entry name" value="DIENELACTONE HYDROLASE DOMAIN-CONTAINING PROTEIN-RELATED"/>
    <property type="match status" value="1"/>
</dbReference>
<evidence type="ECO:0000256" key="2">
    <source>
        <dbReference type="SAM" id="SignalP"/>
    </source>
</evidence>
<comment type="caution">
    <text evidence="3">The sequence shown here is derived from an EMBL/GenBank/DDBJ whole genome shotgun (WGS) entry which is preliminary data.</text>
</comment>
<feature type="chain" id="PRO_5007288504" evidence="2">
    <location>
        <begin position="23"/>
        <end position="400"/>
    </location>
</feature>
<dbReference type="Pfam" id="PF06500">
    <property type="entry name" value="FrsA-like"/>
    <property type="match status" value="1"/>
</dbReference>
<dbReference type="PANTHER" id="PTHR22946:SF4">
    <property type="entry name" value="ESTERASE FRSA"/>
    <property type="match status" value="1"/>
</dbReference>
<dbReference type="SUPFAM" id="SSF53474">
    <property type="entry name" value="alpha/beta-Hydrolases"/>
    <property type="match status" value="1"/>
</dbReference>
<proteinExistence type="predicted"/>
<protein>
    <submittedName>
        <fullName evidence="3">Esterase FrsA</fullName>
    </submittedName>
</protein>
<keyword evidence="4" id="KW-1185">Reference proteome</keyword>
<feature type="signal peptide" evidence="2">
    <location>
        <begin position="1"/>
        <end position="22"/>
    </location>
</feature>
<dbReference type="RefSeq" id="WP_068247919.1">
    <property type="nucleotide sequence ID" value="NZ_LPUY01000103.1"/>
</dbReference>
<evidence type="ECO:0000256" key="1">
    <source>
        <dbReference type="ARBA" id="ARBA00022801"/>
    </source>
</evidence>
<dbReference type="InterPro" id="IPR050261">
    <property type="entry name" value="FrsA_esterase"/>
</dbReference>
<dbReference type="AlphaFoldDB" id="A0A132BS45"/>
<evidence type="ECO:0000313" key="3">
    <source>
        <dbReference type="EMBL" id="KUP91191.1"/>
    </source>
</evidence>
<reference evidence="3 4" key="1">
    <citation type="submission" date="2015-12" db="EMBL/GenBank/DDBJ databases">
        <title>Genome sequence of the marine Rhodobacteraceae strain O3.65, Candidatus Tritonibacter horizontis.</title>
        <authorList>
            <person name="Poehlein A."/>
            <person name="Giebel H.A."/>
            <person name="Voget S."/>
            <person name="Brinkhoff T."/>
        </authorList>
    </citation>
    <scope>NUCLEOTIDE SEQUENCE [LARGE SCALE GENOMIC DNA]</scope>
    <source>
        <strain evidence="3 4">O3.65</strain>
    </source>
</reference>
<evidence type="ECO:0000313" key="4">
    <source>
        <dbReference type="Proteomes" id="UP000068382"/>
    </source>
</evidence>
<dbReference type="InterPro" id="IPR010520">
    <property type="entry name" value="FrsA-like"/>
</dbReference>
<dbReference type="EMBL" id="LPUY01000103">
    <property type="protein sequence ID" value="KUP91191.1"/>
    <property type="molecule type" value="Genomic_DNA"/>
</dbReference>
<keyword evidence="2" id="KW-0732">Signal</keyword>